<organism evidence="11 12">
    <name type="scientific">Mucilaginibacter mali</name>
    <dbReference type="NCBI Taxonomy" id="2740462"/>
    <lineage>
        <taxon>Bacteria</taxon>
        <taxon>Pseudomonadati</taxon>
        <taxon>Bacteroidota</taxon>
        <taxon>Sphingobacteriia</taxon>
        <taxon>Sphingobacteriales</taxon>
        <taxon>Sphingobacteriaceae</taxon>
        <taxon>Mucilaginibacter</taxon>
    </lineage>
</organism>
<evidence type="ECO:0000313" key="12">
    <source>
        <dbReference type="Proteomes" id="UP000505355"/>
    </source>
</evidence>
<dbReference type="FunFam" id="3.20.20.70:FF:000118">
    <property type="entry name" value="Alpha-galactosidase"/>
    <property type="match status" value="1"/>
</dbReference>
<dbReference type="Proteomes" id="UP000505355">
    <property type="component" value="Chromosome"/>
</dbReference>
<keyword evidence="3 5" id="KW-0378">Hydrolase</keyword>
<evidence type="ECO:0000259" key="10">
    <source>
        <dbReference type="Pfam" id="PF16875"/>
    </source>
</evidence>
<dbReference type="PIRSF" id="PIRSF005536">
    <property type="entry name" value="Agal"/>
    <property type="match status" value="1"/>
</dbReference>
<feature type="binding site" evidence="7">
    <location>
        <position position="532"/>
    </location>
    <ligand>
        <name>substrate</name>
    </ligand>
</feature>
<dbReference type="InterPro" id="IPR002252">
    <property type="entry name" value="Glyco_hydro_36"/>
</dbReference>
<feature type="domain" description="Glycosyl hydrolase family 36 N-terminal" evidence="10">
    <location>
        <begin position="46"/>
        <end position="268"/>
    </location>
</feature>
<feature type="domain" description="Glycosyl hydrolase family 36 C-terminal" evidence="9">
    <location>
        <begin position="630"/>
        <end position="706"/>
    </location>
</feature>
<dbReference type="EMBL" id="CP054139">
    <property type="protein sequence ID" value="QKJ31136.1"/>
    <property type="molecule type" value="Genomic_DNA"/>
</dbReference>
<proteinExistence type="inferred from homology"/>
<feature type="binding site" evidence="7">
    <location>
        <position position="427"/>
    </location>
    <ligand>
        <name>substrate</name>
    </ligand>
</feature>
<evidence type="ECO:0000256" key="2">
    <source>
        <dbReference type="ARBA" id="ARBA00012755"/>
    </source>
</evidence>
<dbReference type="InterPro" id="IPR038417">
    <property type="entry name" value="Alpga-gal_N_sf"/>
</dbReference>
<sequence>MIKKITIGLLAIACFFNAEAQAPKQIAVQTNNISLLLSVGVNGRVYQNYFGKKLLNPADNAALVSTRHEAYITGSMEDQFEPAIKVTHSDGNPSLVLQYVSDAQTKAADGATETSIELKDPKYPVSVVLHYLAYDKEDVIKAWTEIKNAEKSALTLTSYASNMLHFDADKYFLTQFHGDWASEAKMQESELTNGSKVIDSKLGTRANEYTSPLFMLALNKKADETSGEVMLGTLAWTGNFRFQFEVDQLNSLRVITGINPYGSEYHLAPGKTFTTPALVLTYSTTGKGQASRNLHKWARQYGVLDGTQPRMTLLNNWETTGFKFDEQKLVTLFDGANKLGVPLFLLDDGWFGNKYPRVNDKAGLGDWDENKSILPHNIEYLVKQAEAKGVKFGIWIEPEMVNPKSELYEKHPEWILKNPMRDENYQRNQLVLDLTNPKVQDYVYGILDNMMTKNPGIAFIKWDCNRTMSNAYSTYLKDQQSHLYVDYVLSLYKVLDRVRAKYPHLPIMLCSGGGGRTDYGALKYFNEFWLSDDTDPLERIYIQWGYSNFFPSNTMAAHITSWNKTASIKYRTDVAMMGRMGYDIDVDKMTPAELKFSHQAVADYTRLSPVIWQGDLYRLISPYDENRADMMFVSEKKDKAVFFNYFLNKRYKEVMTNVKLQGLDPQKKYKITEINLMEGTKGTMPDNGKTLSGDYLMTIGLGMPRGSTLQQTSNVLELTAQ</sequence>
<dbReference type="InterPro" id="IPR000111">
    <property type="entry name" value="Glyco_hydro_27/36_CS"/>
</dbReference>
<dbReference type="Pfam" id="PF16875">
    <property type="entry name" value="Glyco_hydro_36N"/>
    <property type="match status" value="1"/>
</dbReference>
<feature type="active site" description="Nucleophile" evidence="6">
    <location>
        <position position="463"/>
    </location>
</feature>
<dbReference type="Gene3D" id="2.70.98.60">
    <property type="entry name" value="alpha-galactosidase from lactobacil brevis"/>
    <property type="match status" value="1"/>
</dbReference>
<feature type="binding site" evidence="7">
    <location>
        <position position="180"/>
    </location>
    <ligand>
        <name>substrate</name>
    </ligand>
</feature>
<comment type="similarity">
    <text evidence="5">Belongs to the glycosyl hydrolase.</text>
</comment>
<dbReference type="PANTHER" id="PTHR43053">
    <property type="entry name" value="GLYCOSIDASE FAMILY 31"/>
    <property type="match status" value="1"/>
</dbReference>
<feature type="binding site" evidence="7">
    <location>
        <begin position="461"/>
        <end position="465"/>
    </location>
    <ligand>
        <name>substrate</name>
    </ligand>
</feature>
<dbReference type="CDD" id="cd14791">
    <property type="entry name" value="GH36"/>
    <property type="match status" value="1"/>
</dbReference>
<evidence type="ECO:0000256" key="4">
    <source>
        <dbReference type="ARBA" id="ARBA00023295"/>
    </source>
</evidence>
<evidence type="ECO:0000256" key="5">
    <source>
        <dbReference type="PIRNR" id="PIRNR005536"/>
    </source>
</evidence>
<evidence type="ECO:0000256" key="3">
    <source>
        <dbReference type="ARBA" id="ARBA00022801"/>
    </source>
</evidence>
<protein>
    <recommendedName>
        <fullName evidence="2 5">Alpha-galactosidase</fullName>
        <ecNumber evidence="2 5">3.2.1.22</ecNumber>
    </recommendedName>
</protein>
<accession>A0A7D4UG05</accession>
<dbReference type="InterPro" id="IPR013780">
    <property type="entry name" value="Glyco_hydro_b"/>
</dbReference>
<evidence type="ECO:0000256" key="6">
    <source>
        <dbReference type="PIRSR" id="PIRSR005536-1"/>
    </source>
</evidence>
<evidence type="ECO:0000259" key="9">
    <source>
        <dbReference type="Pfam" id="PF16874"/>
    </source>
</evidence>
<dbReference type="InterPro" id="IPR013785">
    <property type="entry name" value="Aldolase_TIM"/>
</dbReference>
<dbReference type="InterPro" id="IPR017853">
    <property type="entry name" value="GH"/>
</dbReference>
<dbReference type="GO" id="GO:0016052">
    <property type="term" value="P:carbohydrate catabolic process"/>
    <property type="evidence" value="ECO:0007669"/>
    <property type="project" value="InterPro"/>
</dbReference>
<comment type="catalytic activity">
    <reaction evidence="1 5">
        <text>Hydrolysis of terminal, non-reducing alpha-D-galactose residues in alpha-D-galactosides, including galactose oligosaccharides, galactomannans and galactolipids.</text>
        <dbReference type="EC" id="3.2.1.22"/>
    </reaction>
</comment>
<evidence type="ECO:0000256" key="8">
    <source>
        <dbReference type="SAM" id="SignalP"/>
    </source>
</evidence>
<reference evidence="11 12" key="1">
    <citation type="submission" date="2020-05" db="EMBL/GenBank/DDBJ databases">
        <title>Mucilaginibacter mali sp. nov.</title>
        <authorList>
            <person name="Kim H.S."/>
            <person name="Lee K.C."/>
            <person name="Suh M.K."/>
            <person name="Kim J.-S."/>
            <person name="Han K.-I."/>
            <person name="Eom M.K."/>
            <person name="Shin Y.K."/>
            <person name="Lee J.-S."/>
        </authorList>
    </citation>
    <scope>NUCLEOTIDE SEQUENCE [LARGE SCALE GENOMIC DNA]</scope>
    <source>
        <strain evidence="11 12">G2-14</strain>
    </source>
</reference>
<dbReference type="AlphaFoldDB" id="A0A7D4UG05"/>
<dbReference type="PRINTS" id="PR00743">
    <property type="entry name" value="GLHYDRLASE36"/>
</dbReference>
<dbReference type="EC" id="3.2.1.22" evidence="2 5"/>
<dbReference type="InterPro" id="IPR031704">
    <property type="entry name" value="Glyco_hydro_36_N"/>
</dbReference>
<evidence type="ECO:0000256" key="7">
    <source>
        <dbReference type="PIRSR" id="PIRSR005536-2"/>
    </source>
</evidence>
<feature type="binding site" evidence="7">
    <location>
        <position position="510"/>
    </location>
    <ligand>
        <name>substrate</name>
    </ligand>
</feature>
<dbReference type="PANTHER" id="PTHR43053:SF3">
    <property type="entry name" value="ALPHA-GALACTOSIDASE C-RELATED"/>
    <property type="match status" value="1"/>
</dbReference>
<feature type="chain" id="PRO_5028931939" description="Alpha-galactosidase" evidence="8">
    <location>
        <begin position="21"/>
        <end position="721"/>
    </location>
</feature>
<dbReference type="GO" id="GO:0004557">
    <property type="term" value="F:alpha-galactosidase activity"/>
    <property type="evidence" value="ECO:0007669"/>
    <property type="project" value="UniProtKB-UniRule"/>
</dbReference>
<dbReference type="SUPFAM" id="SSF51445">
    <property type="entry name" value="(Trans)glycosidases"/>
    <property type="match status" value="1"/>
</dbReference>
<dbReference type="InterPro" id="IPR031705">
    <property type="entry name" value="Glyco_hydro_36_C"/>
</dbReference>
<dbReference type="InterPro" id="IPR050985">
    <property type="entry name" value="Alpha-glycosidase_related"/>
</dbReference>
<dbReference type="Pfam" id="PF16874">
    <property type="entry name" value="Glyco_hydro_36C"/>
    <property type="match status" value="1"/>
</dbReference>
<keyword evidence="4 5" id="KW-0326">Glycosidase</keyword>
<name>A0A7D4UG05_9SPHI</name>
<feature type="signal peptide" evidence="8">
    <location>
        <begin position="1"/>
        <end position="20"/>
    </location>
</feature>
<feature type="binding site" evidence="7">
    <location>
        <begin position="347"/>
        <end position="348"/>
    </location>
    <ligand>
        <name>substrate</name>
    </ligand>
</feature>
<evidence type="ECO:0000256" key="1">
    <source>
        <dbReference type="ARBA" id="ARBA00001255"/>
    </source>
</evidence>
<gene>
    <name evidence="11" type="ORF">HQ865_15690</name>
</gene>
<dbReference type="RefSeq" id="WP_173415803.1">
    <property type="nucleotide sequence ID" value="NZ_CP054139.1"/>
</dbReference>
<feature type="active site" description="Proton donor" evidence="6">
    <location>
        <position position="532"/>
    </location>
</feature>
<dbReference type="Gene3D" id="3.20.20.70">
    <property type="entry name" value="Aldolase class I"/>
    <property type="match status" value="1"/>
</dbReference>
<dbReference type="Gene3D" id="2.60.40.1180">
    <property type="entry name" value="Golgi alpha-mannosidase II"/>
    <property type="match status" value="1"/>
</dbReference>
<dbReference type="PROSITE" id="PS00512">
    <property type="entry name" value="ALPHA_GALACTOSIDASE"/>
    <property type="match status" value="1"/>
</dbReference>
<keyword evidence="8" id="KW-0732">Signal</keyword>
<dbReference type="KEGG" id="mmab:HQ865_15690"/>
<evidence type="ECO:0000313" key="11">
    <source>
        <dbReference type="EMBL" id="QKJ31136.1"/>
    </source>
</evidence>
<dbReference type="Pfam" id="PF02065">
    <property type="entry name" value="Melibiase"/>
    <property type="match status" value="1"/>
</dbReference>
<keyword evidence="12" id="KW-1185">Reference proteome</keyword>